<organism evidence="2 3">
    <name type="scientific">Exidia glandulosa HHB12029</name>
    <dbReference type="NCBI Taxonomy" id="1314781"/>
    <lineage>
        <taxon>Eukaryota</taxon>
        <taxon>Fungi</taxon>
        <taxon>Dikarya</taxon>
        <taxon>Basidiomycota</taxon>
        <taxon>Agaricomycotina</taxon>
        <taxon>Agaricomycetes</taxon>
        <taxon>Auriculariales</taxon>
        <taxon>Exidiaceae</taxon>
        <taxon>Exidia</taxon>
    </lineage>
</organism>
<sequence>MRIGRVDAVSTTSLLRPWMGIILRMRLMTSLLRCAHMRGYRWLKAEGVGAQDAHYDQPSENEYHYLPSEDAPYDQPFEDFISDAGWQDTAHNNSYGDATQEMSQDLPRADGRDYQEHEMSQDAPGLDGQDYDEHLSNGASGSVPSHRPENGPWPSGNVPTQGPSPQRYTARTRRYPPMVIGFTNGHNRGPKDRKTRKLHRSVRKMMKEKLGFGSKRKPSQPHPPAAIDDIARFLEGGPGADMDNLQLDLITTSDGIRSHWNADAAKKFAAEFLQRVDNCWFGENVFHEHHLTSQHIRELFLTRIRYFRELYRSKYFPASDQVHQLRKALDRRTSRRLSLHKLRKRMCRDYEPGLQRVLEHVDDEMISEDETDIEHTRAAGIKVFRRVRKTWVNPELTSIFHNLLDVHLYRMNVFAQFGAGNQFRQRINHPSASKSHTGVVVGLPVNFYNSGWLRRRSPEEISELRCEPLIDLTPFTARLPR</sequence>
<feature type="compositionally biased region" description="Basic and acidic residues" evidence="1">
    <location>
        <begin position="111"/>
        <end position="120"/>
    </location>
</feature>
<dbReference type="OrthoDB" id="3224221at2759"/>
<keyword evidence="3" id="KW-1185">Reference proteome</keyword>
<evidence type="ECO:0000313" key="3">
    <source>
        <dbReference type="Proteomes" id="UP000077266"/>
    </source>
</evidence>
<feature type="compositionally biased region" description="Polar residues" evidence="1">
    <location>
        <begin position="157"/>
        <end position="167"/>
    </location>
</feature>
<evidence type="ECO:0000313" key="2">
    <source>
        <dbReference type="EMBL" id="KZW01673.1"/>
    </source>
</evidence>
<dbReference type="Proteomes" id="UP000077266">
    <property type="component" value="Unassembled WGS sequence"/>
</dbReference>
<dbReference type="AlphaFoldDB" id="A0A165P5H2"/>
<dbReference type="InParanoid" id="A0A165P5H2"/>
<feature type="region of interest" description="Disordered" evidence="1">
    <location>
        <begin position="111"/>
        <end position="167"/>
    </location>
</feature>
<proteinExistence type="predicted"/>
<gene>
    <name evidence="2" type="ORF">EXIGLDRAFT_760589</name>
</gene>
<name>A0A165P5H2_EXIGL</name>
<evidence type="ECO:0000256" key="1">
    <source>
        <dbReference type="SAM" id="MobiDB-lite"/>
    </source>
</evidence>
<accession>A0A165P5H2</accession>
<reference evidence="2 3" key="1">
    <citation type="journal article" date="2016" name="Mol. Biol. Evol.">
        <title>Comparative Genomics of Early-Diverging Mushroom-Forming Fungi Provides Insights into the Origins of Lignocellulose Decay Capabilities.</title>
        <authorList>
            <person name="Nagy L.G."/>
            <person name="Riley R."/>
            <person name="Tritt A."/>
            <person name="Adam C."/>
            <person name="Daum C."/>
            <person name="Floudas D."/>
            <person name="Sun H."/>
            <person name="Yadav J.S."/>
            <person name="Pangilinan J."/>
            <person name="Larsson K.H."/>
            <person name="Matsuura K."/>
            <person name="Barry K."/>
            <person name="Labutti K."/>
            <person name="Kuo R."/>
            <person name="Ohm R.A."/>
            <person name="Bhattacharya S.S."/>
            <person name="Shirouzu T."/>
            <person name="Yoshinaga Y."/>
            <person name="Martin F.M."/>
            <person name="Grigoriev I.V."/>
            <person name="Hibbett D.S."/>
        </authorList>
    </citation>
    <scope>NUCLEOTIDE SEQUENCE [LARGE SCALE GENOMIC DNA]</scope>
    <source>
        <strain evidence="2 3">HHB12029</strain>
    </source>
</reference>
<protein>
    <submittedName>
        <fullName evidence="2">Uncharacterized protein</fullName>
    </submittedName>
</protein>
<feature type="region of interest" description="Disordered" evidence="1">
    <location>
        <begin position="180"/>
        <end position="199"/>
    </location>
</feature>
<dbReference type="EMBL" id="KV425892">
    <property type="protein sequence ID" value="KZW01673.1"/>
    <property type="molecule type" value="Genomic_DNA"/>
</dbReference>